<dbReference type="InterPro" id="IPR036312">
    <property type="entry name" value="Bifun_inhib/LTP/seed_sf"/>
</dbReference>
<protein>
    <recommendedName>
        <fullName evidence="4">Bifunctional inhibitor/plant lipid transfer protein/seed storage helical domain-containing protein</fullName>
    </recommendedName>
</protein>
<dbReference type="AlphaFoldDB" id="A0AAV6I5F5"/>
<dbReference type="SMART" id="SM00499">
    <property type="entry name" value="AAI"/>
    <property type="match status" value="1"/>
</dbReference>
<reference evidence="5" key="1">
    <citation type="submission" date="2020-08" db="EMBL/GenBank/DDBJ databases">
        <title>Plant Genome Project.</title>
        <authorList>
            <person name="Zhang R.-G."/>
        </authorList>
    </citation>
    <scope>NUCLEOTIDE SEQUENCE</scope>
    <source>
        <strain evidence="5">WSP0</strain>
        <tissue evidence="5">Leaf</tissue>
    </source>
</reference>
<organism evidence="5 6">
    <name type="scientific">Rhododendron griersonianum</name>
    <dbReference type="NCBI Taxonomy" id="479676"/>
    <lineage>
        <taxon>Eukaryota</taxon>
        <taxon>Viridiplantae</taxon>
        <taxon>Streptophyta</taxon>
        <taxon>Embryophyta</taxon>
        <taxon>Tracheophyta</taxon>
        <taxon>Spermatophyta</taxon>
        <taxon>Magnoliopsida</taxon>
        <taxon>eudicotyledons</taxon>
        <taxon>Gunneridae</taxon>
        <taxon>Pentapetalae</taxon>
        <taxon>asterids</taxon>
        <taxon>Ericales</taxon>
        <taxon>Ericaceae</taxon>
        <taxon>Ericoideae</taxon>
        <taxon>Rhodoreae</taxon>
        <taxon>Rhododendron</taxon>
    </lineage>
</organism>
<proteinExistence type="predicted"/>
<feature type="domain" description="Bifunctional inhibitor/plant lipid transfer protein/seed storage helical" evidence="4">
    <location>
        <begin position="33"/>
        <end position="98"/>
    </location>
</feature>
<name>A0AAV6I5F5_9ERIC</name>
<sequence>MKASYNNMAVMGVVLVVFLVLAFETEVSMAVTCTPTELSPCVTAITSGKPPSKLCCTKIKQQKPCLCQYIKNPNLKKFVTSPNAKKVSSTCGVPIPKC</sequence>
<keyword evidence="6" id="KW-1185">Reference proteome</keyword>
<dbReference type="GO" id="GO:0008289">
    <property type="term" value="F:lipid binding"/>
    <property type="evidence" value="ECO:0007669"/>
    <property type="project" value="UniProtKB-KW"/>
</dbReference>
<dbReference type="PANTHER" id="PTHR33214:SF30">
    <property type="entry name" value="BIFUNCTIONAL INHIBITOR_LIPID-TRANSFER PROTEIN_SEED STORAGE 2S ALBUMIN SUPERFAMILY PROTEIN"/>
    <property type="match status" value="1"/>
</dbReference>
<keyword evidence="1" id="KW-0813">Transport</keyword>
<dbReference type="CDD" id="cd01959">
    <property type="entry name" value="nsLTP2"/>
    <property type="match status" value="1"/>
</dbReference>
<evidence type="ECO:0000259" key="4">
    <source>
        <dbReference type="SMART" id="SM00499"/>
    </source>
</evidence>
<comment type="caution">
    <text evidence="5">The sequence shown here is derived from an EMBL/GenBank/DDBJ whole genome shotgun (WGS) entry which is preliminary data.</text>
</comment>
<dbReference type="Gene3D" id="1.10.110.10">
    <property type="entry name" value="Plant lipid-transfer and hydrophobic proteins"/>
    <property type="match status" value="1"/>
</dbReference>
<evidence type="ECO:0000313" key="6">
    <source>
        <dbReference type="Proteomes" id="UP000823749"/>
    </source>
</evidence>
<keyword evidence="2" id="KW-0446">Lipid-binding</keyword>
<evidence type="ECO:0000256" key="3">
    <source>
        <dbReference type="SAM" id="SignalP"/>
    </source>
</evidence>
<evidence type="ECO:0000256" key="1">
    <source>
        <dbReference type="ARBA" id="ARBA00022448"/>
    </source>
</evidence>
<dbReference type="SUPFAM" id="SSF47699">
    <property type="entry name" value="Bifunctional inhibitor/lipid-transfer protein/seed storage 2S albumin"/>
    <property type="match status" value="1"/>
</dbReference>
<dbReference type="PANTHER" id="PTHR33214">
    <property type="entry name" value="BIFUNCTIONAL INHIBITOR/LIPID-TRANSFER PROTEIN/SEED STORAGE 2S ALBUMIN SUPERFAMILY PROTEIN"/>
    <property type="match status" value="1"/>
</dbReference>
<gene>
    <name evidence="5" type="ORF">RHGRI_034664</name>
</gene>
<dbReference type="InterPro" id="IPR016140">
    <property type="entry name" value="Bifunc_inhib/LTP/seed_store"/>
</dbReference>
<dbReference type="EMBL" id="JACTNZ010000012">
    <property type="protein sequence ID" value="KAG5522579.1"/>
    <property type="molecule type" value="Genomic_DNA"/>
</dbReference>
<feature type="signal peptide" evidence="3">
    <location>
        <begin position="1"/>
        <end position="22"/>
    </location>
</feature>
<evidence type="ECO:0000256" key="2">
    <source>
        <dbReference type="ARBA" id="ARBA00023121"/>
    </source>
</evidence>
<dbReference type="GO" id="GO:0006869">
    <property type="term" value="P:lipid transport"/>
    <property type="evidence" value="ECO:0007669"/>
    <property type="project" value="InterPro"/>
</dbReference>
<keyword evidence="3" id="KW-0732">Signal</keyword>
<dbReference type="Proteomes" id="UP000823749">
    <property type="component" value="Chromosome 12"/>
</dbReference>
<dbReference type="InterPro" id="IPR033872">
    <property type="entry name" value="nsLTP2"/>
</dbReference>
<accession>A0AAV6I5F5</accession>
<feature type="chain" id="PRO_5043462130" description="Bifunctional inhibitor/plant lipid transfer protein/seed storage helical domain-containing protein" evidence="3">
    <location>
        <begin position="23"/>
        <end position="98"/>
    </location>
</feature>
<evidence type="ECO:0000313" key="5">
    <source>
        <dbReference type="EMBL" id="KAG5522579.1"/>
    </source>
</evidence>
<dbReference type="Pfam" id="PF00234">
    <property type="entry name" value="Tryp_alpha_amyl"/>
    <property type="match status" value="1"/>
</dbReference>